<reference evidence="5 6" key="1">
    <citation type="journal article" date="2012" name="J. Bacteriol.">
        <title>Genome Sequence of Idiomarina xiamenensis Type Strain 10-D-4.</title>
        <authorList>
            <person name="Lai Q."/>
            <person name="Wang L."/>
            <person name="Wang W."/>
            <person name="Shao Z."/>
        </authorList>
    </citation>
    <scope>NUCLEOTIDE SEQUENCE [LARGE SCALE GENOMIC DNA]</scope>
    <source>
        <strain evidence="5 6">10-D-4</strain>
    </source>
</reference>
<dbReference type="InterPro" id="IPR001763">
    <property type="entry name" value="Rhodanese-like_dom"/>
</dbReference>
<dbReference type="SUPFAM" id="SSF52821">
    <property type="entry name" value="Rhodanese/Cell cycle control phosphatase"/>
    <property type="match status" value="1"/>
</dbReference>
<evidence type="ECO:0000256" key="1">
    <source>
        <dbReference type="ARBA" id="ARBA00022490"/>
    </source>
</evidence>
<comment type="function">
    <text evidence="3">Transferase that catalyzes the transfer of sulfur from thiosulfate to thiophilic acceptors such as cyanide or dithiols. May function in a CysM-independent thiosulfate assimilation pathway by catalyzing the conversion of thiosulfate to sulfite, which can then be used for L-cysteine biosynthesis.</text>
</comment>
<dbReference type="PANTHER" id="PTHR43031:SF6">
    <property type="entry name" value="THIOSULFATE SULFURTRANSFERASE GLPE"/>
    <property type="match status" value="1"/>
</dbReference>
<name>K2KFR9_9GAMM</name>
<dbReference type="NCBIfam" id="NF001195">
    <property type="entry name" value="PRK00162.1"/>
    <property type="match status" value="1"/>
</dbReference>
<evidence type="ECO:0000256" key="2">
    <source>
        <dbReference type="ARBA" id="ARBA00022679"/>
    </source>
</evidence>
<dbReference type="SMART" id="SM00450">
    <property type="entry name" value="RHOD"/>
    <property type="match status" value="1"/>
</dbReference>
<dbReference type="GO" id="GO:0103041">
    <property type="term" value="F:thiosulfate-thioredoxin sulfurtransferase activity"/>
    <property type="evidence" value="ECO:0007669"/>
    <property type="project" value="RHEA"/>
</dbReference>
<accession>K2KFR9</accession>
<keyword evidence="6" id="KW-1185">Reference proteome</keyword>
<feature type="domain" description="Rhodanese" evidence="4">
    <location>
        <begin position="17"/>
        <end position="105"/>
    </location>
</feature>
<dbReference type="PATRIC" id="fig|740709.3.peg.2131"/>
<dbReference type="Proteomes" id="UP000014115">
    <property type="component" value="Unassembled WGS sequence"/>
</dbReference>
<dbReference type="AlphaFoldDB" id="K2KFR9"/>
<dbReference type="InterPro" id="IPR001307">
    <property type="entry name" value="Thiosulphate_STrfase_CS"/>
</dbReference>
<dbReference type="GO" id="GO:0005737">
    <property type="term" value="C:cytoplasm"/>
    <property type="evidence" value="ECO:0007669"/>
    <property type="project" value="UniProtKB-SubCell"/>
</dbReference>
<proteinExistence type="inferred from homology"/>
<evidence type="ECO:0000313" key="6">
    <source>
        <dbReference type="Proteomes" id="UP000014115"/>
    </source>
</evidence>
<comment type="subcellular location">
    <subcellularLocation>
        <location evidence="3">Cytoplasm</location>
    </subcellularLocation>
</comment>
<evidence type="ECO:0000256" key="3">
    <source>
        <dbReference type="HAMAP-Rule" id="MF_01009"/>
    </source>
</evidence>
<keyword evidence="1 3" id="KW-0963">Cytoplasm</keyword>
<organism evidence="5 6">
    <name type="scientific">Idiomarina xiamenensis 10-D-4</name>
    <dbReference type="NCBI Taxonomy" id="740709"/>
    <lineage>
        <taxon>Bacteria</taxon>
        <taxon>Pseudomonadati</taxon>
        <taxon>Pseudomonadota</taxon>
        <taxon>Gammaproteobacteria</taxon>
        <taxon>Alteromonadales</taxon>
        <taxon>Idiomarinaceae</taxon>
        <taxon>Idiomarina</taxon>
    </lineage>
</organism>
<sequence>MSEFRRISLTEAHQSWQAEAAVIADIRDPQSFALGHIPGARPLSNATFSDFMQDVDPDQAVIVVCYHGVSSQGAAQYLINQGFENVASMDGGFTAWAQHYPEAVESQS</sequence>
<comment type="catalytic activity">
    <reaction evidence="3">
        <text>thiosulfate + [thioredoxin]-dithiol = [thioredoxin]-disulfide + hydrogen sulfide + sulfite + 2 H(+)</text>
        <dbReference type="Rhea" id="RHEA:83859"/>
        <dbReference type="Rhea" id="RHEA-COMP:10698"/>
        <dbReference type="Rhea" id="RHEA-COMP:10700"/>
        <dbReference type="ChEBI" id="CHEBI:15378"/>
        <dbReference type="ChEBI" id="CHEBI:17359"/>
        <dbReference type="ChEBI" id="CHEBI:29919"/>
        <dbReference type="ChEBI" id="CHEBI:29950"/>
        <dbReference type="ChEBI" id="CHEBI:33542"/>
        <dbReference type="ChEBI" id="CHEBI:50058"/>
    </reaction>
</comment>
<dbReference type="InterPro" id="IPR050229">
    <property type="entry name" value="GlpE_sulfurtransferase"/>
</dbReference>
<dbReference type="PROSITE" id="PS00380">
    <property type="entry name" value="RHODANESE_1"/>
    <property type="match status" value="1"/>
</dbReference>
<keyword evidence="2 3" id="KW-0808">Transferase</keyword>
<dbReference type="InterPro" id="IPR036873">
    <property type="entry name" value="Rhodanese-like_dom_sf"/>
</dbReference>
<dbReference type="Pfam" id="PF00581">
    <property type="entry name" value="Rhodanese"/>
    <property type="match status" value="1"/>
</dbReference>
<dbReference type="PROSITE" id="PS50206">
    <property type="entry name" value="RHODANESE_3"/>
    <property type="match status" value="1"/>
</dbReference>
<comment type="caution">
    <text evidence="5">The sequence shown here is derived from an EMBL/GenBank/DDBJ whole genome shotgun (WGS) entry which is preliminary data.</text>
</comment>
<dbReference type="OrthoDB" id="9811849at2"/>
<dbReference type="GO" id="GO:0004792">
    <property type="term" value="F:thiosulfate-cyanide sulfurtransferase activity"/>
    <property type="evidence" value="ECO:0007669"/>
    <property type="project" value="UniProtKB-UniRule"/>
</dbReference>
<comment type="similarity">
    <text evidence="3">Belongs to the GlpE family.</text>
</comment>
<gene>
    <name evidence="3 5" type="primary">glpE</name>
    <name evidence="5" type="ORF">A10D4_10541</name>
</gene>
<evidence type="ECO:0000259" key="4">
    <source>
        <dbReference type="PROSITE" id="PS50206"/>
    </source>
</evidence>
<dbReference type="eggNOG" id="COG0607">
    <property type="taxonomic scope" value="Bacteria"/>
</dbReference>
<dbReference type="CDD" id="cd01444">
    <property type="entry name" value="GlpE_ST"/>
    <property type="match status" value="1"/>
</dbReference>
<dbReference type="InterPro" id="IPR023695">
    <property type="entry name" value="Thiosulf_sulfurTrfase"/>
</dbReference>
<dbReference type="PANTHER" id="PTHR43031">
    <property type="entry name" value="FAD-DEPENDENT OXIDOREDUCTASE"/>
    <property type="match status" value="1"/>
</dbReference>
<dbReference type="EMBL" id="AMRG01000013">
    <property type="protein sequence ID" value="EKE81509.1"/>
    <property type="molecule type" value="Genomic_DNA"/>
</dbReference>
<dbReference type="Gene3D" id="3.40.250.10">
    <property type="entry name" value="Rhodanese-like domain"/>
    <property type="match status" value="1"/>
</dbReference>
<dbReference type="RefSeq" id="WP_008489433.1">
    <property type="nucleotide sequence ID" value="NZ_AMRG01000013.1"/>
</dbReference>
<protein>
    <recommendedName>
        <fullName evidence="3">Thiosulfate sulfurtransferase GlpE</fullName>
        <ecNumber evidence="3">2.8.1.1</ecNumber>
    </recommendedName>
</protein>
<dbReference type="HAMAP" id="MF_01009">
    <property type="entry name" value="Thiosulf_sulfurtr"/>
    <property type="match status" value="1"/>
</dbReference>
<feature type="active site" description="Cysteine persulfide intermediate" evidence="3">
    <location>
        <position position="65"/>
    </location>
</feature>
<comment type="catalytic activity">
    <reaction evidence="3">
        <text>thiosulfate + hydrogen cyanide = thiocyanate + sulfite + 2 H(+)</text>
        <dbReference type="Rhea" id="RHEA:16881"/>
        <dbReference type="ChEBI" id="CHEBI:15378"/>
        <dbReference type="ChEBI" id="CHEBI:17359"/>
        <dbReference type="ChEBI" id="CHEBI:18022"/>
        <dbReference type="ChEBI" id="CHEBI:18407"/>
        <dbReference type="ChEBI" id="CHEBI:33542"/>
        <dbReference type="EC" id="2.8.1.1"/>
    </reaction>
</comment>
<dbReference type="EC" id="2.8.1.1" evidence="3"/>
<evidence type="ECO:0000313" key="5">
    <source>
        <dbReference type="EMBL" id="EKE81509.1"/>
    </source>
</evidence>
<dbReference type="STRING" id="740709.A10D4_10541"/>